<dbReference type="EMBL" id="FUZT01000013">
    <property type="protein sequence ID" value="SKC85775.1"/>
    <property type="molecule type" value="Genomic_DNA"/>
</dbReference>
<name>A0A1T5MC82_9FIRM</name>
<dbReference type="Proteomes" id="UP000190285">
    <property type="component" value="Unassembled WGS sequence"/>
</dbReference>
<dbReference type="GO" id="GO:0097367">
    <property type="term" value="F:carbohydrate derivative binding"/>
    <property type="evidence" value="ECO:0007669"/>
    <property type="project" value="InterPro"/>
</dbReference>
<accession>A0A1T5MC82</accession>
<dbReference type="NCBIfam" id="NF002805">
    <property type="entry name" value="PRK02947.1"/>
    <property type="match status" value="1"/>
</dbReference>
<keyword evidence="2" id="KW-0413">Isomerase</keyword>
<proteinExistence type="predicted"/>
<dbReference type="CDD" id="cd05013">
    <property type="entry name" value="SIS_RpiR"/>
    <property type="match status" value="1"/>
</dbReference>
<evidence type="ECO:0000259" key="1">
    <source>
        <dbReference type="PROSITE" id="PS51464"/>
    </source>
</evidence>
<dbReference type="PANTHER" id="PTHR30390:SF7">
    <property type="entry name" value="PHOSPHOHEPTOSE ISOMERASE"/>
    <property type="match status" value="1"/>
</dbReference>
<dbReference type="SUPFAM" id="SSF53697">
    <property type="entry name" value="SIS domain"/>
    <property type="match status" value="1"/>
</dbReference>
<dbReference type="GO" id="GO:1901135">
    <property type="term" value="P:carbohydrate derivative metabolic process"/>
    <property type="evidence" value="ECO:0007669"/>
    <property type="project" value="InterPro"/>
</dbReference>
<dbReference type="STRING" id="36842.SAMN02194393_04443"/>
<dbReference type="GO" id="GO:0016853">
    <property type="term" value="F:isomerase activity"/>
    <property type="evidence" value="ECO:0007669"/>
    <property type="project" value="UniProtKB-KW"/>
</dbReference>
<evidence type="ECO:0000313" key="2">
    <source>
        <dbReference type="EMBL" id="SKC85775.1"/>
    </source>
</evidence>
<reference evidence="2 3" key="1">
    <citation type="submission" date="2017-02" db="EMBL/GenBank/DDBJ databases">
        <authorList>
            <person name="Peterson S.W."/>
        </authorList>
    </citation>
    <scope>NUCLEOTIDE SEQUENCE [LARGE SCALE GENOMIC DNA]</scope>
    <source>
        <strain evidence="2 3">M1</strain>
    </source>
</reference>
<dbReference type="InterPro" id="IPR046348">
    <property type="entry name" value="SIS_dom_sf"/>
</dbReference>
<dbReference type="InterPro" id="IPR035472">
    <property type="entry name" value="RpiR-like_SIS"/>
</dbReference>
<evidence type="ECO:0000313" key="3">
    <source>
        <dbReference type="Proteomes" id="UP000190285"/>
    </source>
</evidence>
<dbReference type="AlphaFoldDB" id="A0A1T5MC82"/>
<dbReference type="InterPro" id="IPR050099">
    <property type="entry name" value="SIS_GmhA/DiaA_subfam"/>
</dbReference>
<keyword evidence="3" id="KW-1185">Reference proteome</keyword>
<dbReference type="InterPro" id="IPR001347">
    <property type="entry name" value="SIS_dom"/>
</dbReference>
<protein>
    <submittedName>
        <fullName evidence="2">Uncharacterized protein, contains SIS (Sugar ISomerase) phosphosugar binding domain</fullName>
    </submittedName>
</protein>
<dbReference type="Pfam" id="PF13580">
    <property type="entry name" value="SIS_2"/>
    <property type="match status" value="1"/>
</dbReference>
<gene>
    <name evidence="2" type="ORF">SAMN02194393_04443</name>
</gene>
<dbReference type="RefSeq" id="WP_079494781.1">
    <property type="nucleotide sequence ID" value="NZ_FUZT01000013.1"/>
</dbReference>
<dbReference type="PANTHER" id="PTHR30390">
    <property type="entry name" value="SEDOHEPTULOSE 7-PHOSPHATE ISOMERASE / DNAA INITIATOR-ASSOCIATING FACTOR FOR REPLICATION INITIATION"/>
    <property type="match status" value="1"/>
</dbReference>
<sequence>MALDYFVKSNQVLEKIAKTQEENILKAAELMADTISNGNLVHLFGSGHSVIPTLDVFPRYGGIVGFHPLMDPRLMWHNVIGAGGARELLWIERQEGYIKNFLQSYDLKKGEVLVVYSHGGLNAAPVEAAIYAKERGLKVVAITSGDNYNMATATHSSGNKLGDLADVLIDNCCPLEDSLVKIEGYHQPVGASSTLAVIYISQAFAAETAKLLQKKGHDLSIFVSPNVVEVPQENNDNVYEDYTNLIKKNNITI</sequence>
<feature type="domain" description="SIS" evidence="1">
    <location>
        <begin position="31"/>
        <end position="214"/>
    </location>
</feature>
<dbReference type="PROSITE" id="PS51464">
    <property type="entry name" value="SIS"/>
    <property type="match status" value="1"/>
</dbReference>
<dbReference type="Gene3D" id="3.40.50.10490">
    <property type="entry name" value="Glucose-6-phosphate isomerase like protein, domain 1"/>
    <property type="match status" value="1"/>
</dbReference>
<organism evidence="2 3">
    <name type="scientific">Maledivibacter halophilus</name>
    <dbReference type="NCBI Taxonomy" id="36842"/>
    <lineage>
        <taxon>Bacteria</taxon>
        <taxon>Bacillati</taxon>
        <taxon>Bacillota</taxon>
        <taxon>Clostridia</taxon>
        <taxon>Peptostreptococcales</taxon>
        <taxon>Caminicellaceae</taxon>
        <taxon>Maledivibacter</taxon>
    </lineage>
</organism>
<dbReference type="OrthoDB" id="9805185at2"/>